<dbReference type="RefSeq" id="WP_012030984.1">
    <property type="nucleotide sequence ID" value="NC_009446.1"/>
</dbReference>
<dbReference type="HOGENOM" id="CLU_031275_8_0_6"/>
<dbReference type="Pfam" id="PF01594">
    <property type="entry name" value="AI-2E_transport"/>
    <property type="match status" value="1"/>
</dbReference>
<feature type="transmembrane region" description="Helical" evidence="8">
    <location>
        <begin position="53"/>
        <end position="78"/>
    </location>
</feature>
<sequence length="353" mass="39230">MQERFFWLIVFVMSGFLLYLLSPVLTPFLFAAVLAYLGDPLVDRIEACKIPRLWAVVTLFALLLIGFAVIVLVIIPMIDQQVDQISGRVPNYLNHVQKVMTPTIQKLFDISPETINADNAQKFLQDNIKSASAVLNGLFSSLKKPARAVITGVMYLFLIPVVTFYLLRDWDKLLAKFQALLPRKYHDDICLLARRSDEVLGGFLRGQFIVMCCLGIIYAIGLSIVGLDLGILIGFFSGLVSFVPYLGLVVGMSISALVALIQFQDWLHLFAIAAVFICGQMMEGMFLTPKFVGDRTGLHPVAVLFAVLTGGQFFGFMGVLLALPCAAVINVFLISMKEHYLKSDVYQRKDSSL</sequence>
<evidence type="ECO:0000256" key="1">
    <source>
        <dbReference type="ARBA" id="ARBA00004651"/>
    </source>
</evidence>
<evidence type="ECO:0000256" key="4">
    <source>
        <dbReference type="ARBA" id="ARBA00022475"/>
    </source>
</evidence>
<evidence type="ECO:0000256" key="8">
    <source>
        <dbReference type="SAM" id="Phobius"/>
    </source>
</evidence>
<reference evidence="9 10" key="1">
    <citation type="journal article" date="2007" name="Nat. Biotechnol.">
        <title>Genome sequence and identification of candidate vaccine antigens from the animal pathogen Dichelobacter nodosus.</title>
        <authorList>
            <person name="Myers G.S."/>
            <person name="Parker D."/>
            <person name="Al-Hasani K."/>
            <person name="Kennan R.M."/>
            <person name="Seemann T."/>
            <person name="Ren Q."/>
            <person name="Badger J.H."/>
            <person name="Selengut J.D."/>
            <person name="Deboy R.T."/>
            <person name="Tettelin H."/>
            <person name="Boyce J.D."/>
            <person name="McCarl V.P."/>
            <person name="Han X."/>
            <person name="Nelson W.C."/>
            <person name="Madupu R."/>
            <person name="Mohamoud Y."/>
            <person name="Holley T."/>
            <person name="Fedorova N."/>
            <person name="Khouri H."/>
            <person name="Bottomley S.P."/>
            <person name="Whittington R.J."/>
            <person name="Adler B."/>
            <person name="Songer J.G."/>
            <person name="Rood J.I."/>
            <person name="Paulsen I.T."/>
        </authorList>
    </citation>
    <scope>NUCLEOTIDE SEQUENCE [LARGE SCALE GENOMIC DNA]</scope>
    <source>
        <strain evidence="9 10">VCS1703A</strain>
    </source>
</reference>
<dbReference type="KEGG" id="dno:DNO_0651"/>
<keyword evidence="6 8" id="KW-1133">Transmembrane helix</keyword>
<keyword evidence="10" id="KW-1185">Reference proteome</keyword>
<dbReference type="Proteomes" id="UP000000248">
    <property type="component" value="Chromosome"/>
</dbReference>
<evidence type="ECO:0000256" key="5">
    <source>
        <dbReference type="ARBA" id="ARBA00022692"/>
    </source>
</evidence>
<dbReference type="EMBL" id="CP000513">
    <property type="protein sequence ID" value="ABQ13947.1"/>
    <property type="molecule type" value="Genomic_DNA"/>
</dbReference>
<dbReference type="AlphaFoldDB" id="A5EV98"/>
<evidence type="ECO:0000313" key="10">
    <source>
        <dbReference type="Proteomes" id="UP000000248"/>
    </source>
</evidence>
<feature type="transmembrane region" description="Helical" evidence="8">
    <location>
        <begin position="148"/>
        <end position="167"/>
    </location>
</feature>
<keyword evidence="5 8" id="KW-0812">Transmembrane</keyword>
<evidence type="ECO:0000256" key="6">
    <source>
        <dbReference type="ARBA" id="ARBA00022989"/>
    </source>
</evidence>
<dbReference type="InterPro" id="IPR002549">
    <property type="entry name" value="AI-2E-like"/>
</dbReference>
<dbReference type="PANTHER" id="PTHR21716">
    <property type="entry name" value="TRANSMEMBRANE PROTEIN"/>
    <property type="match status" value="1"/>
</dbReference>
<feature type="transmembrane region" description="Helical" evidence="8">
    <location>
        <begin position="242"/>
        <end position="261"/>
    </location>
</feature>
<keyword evidence="7 8" id="KW-0472">Membrane</keyword>
<dbReference type="GO" id="GO:0005886">
    <property type="term" value="C:plasma membrane"/>
    <property type="evidence" value="ECO:0007669"/>
    <property type="project" value="UniProtKB-SubCell"/>
</dbReference>
<feature type="transmembrane region" description="Helical" evidence="8">
    <location>
        <begin position="208"/>
        <end position="236"/>
    </location>
</feature>
<dbReference type="OrthoDB" id="5792512at2"/>
<keyword evidence="4" id="KW-1003">Cell membrane</keyword>
<organism evidence="9 10">
    <name type="scientific">Dichelobacter nodosus (strain VCS1703A)</name>
    <dbReference type="NCBI Taxonomy" id="246195"/>
    <lineage>
        <taxon>Bacteria</taxon>
        <taxon>Pseudomonadati</taxon>
        <taxon>Pseudomonadota</taxon>
        <taxon>Gammaproteobacteria</taxon>
        <taxon>Cardiobacteriales</taxon>
        <taxon>Cardiobacteriaceae</taxon>
        <taxon>Dichelobacter</taxon>
    </lineage>
</organism>
<evidence type="ECO:0000256" key="7">
    <source>
        <dbReference type="ARBA" id="ARBA00023136"/>
    </source>
</evidence>
<comment type="subcellular location">
    <subcellularLocation>
        <location evidence="1">Cell membrane</location>
        <topology evidence="1">Multi-pass membrane protein</topology>
    </subcellularLocation>
</comment>
<comment type="similarity">
    <text evidence="2">Belongs to the autoinducer-2 exporter (AI-2E) (TC 2.A.86) family.</text>
</comment>
<dbReference type="GO" id="GO:0055085">
    <property type="term" value="P:transmembrane transport"/>
    <property type="evidence" value="ECO:0007669"/>
    <property type="project" value="TreeGrafter"/>
</dbReference>
<proteinExistence type="inferred from homology"/>
<evidence type="ECO:0000256" key="2">
    <source>
        <dbReference type="ARBA" id="ARBA00009773"/>
    </source>
</evidence>
<evidence type="ECO:0000256" key="3">
    <source>
        <dbReference type="ARBA" id="ARBA00022448"/>
    </source>
</evidence>
<feature type="transmembrane region" description="Helical" evidence="8">
    <location>
        <begin position="266"/>
        <end position="282"/>
    </location>
</feature>
<evidence type="ECO:0000313" key="9">
    <source>
        <dbReference type="EMBL" id="ABQ13947.1"/>
    </source>
</evidence>
<keyword evidence="3" id="KW-0813">Transport</keyword>
<dbReference type="PANTHER" id="PTHR21716:SF53">
    <property type="entry name" value="PERMEASE PERM-RELATED"/>
    <property type="match status" value="1"/>
</dbReference>
<dbReference type="STRING" id="246195.DNO_0651"/>
<gene>
    <name evidence="9" type="ordered locus">DNO_0651</name>
</gene>
<feature type="transmembrane region" description="Helical" evidence="8">
    <location>
        <begin position="302"/>
        <end position="333"/>
    </location>
</feature>
<dbReference type="eggNOG" id="COG0628">
    <property type="taxonomic scope" value="Bacteria"/>
</dbReference>
<feature type="transmembrane region" description="Helical" evidence="8">
    <location>
        <begin position="6"/>
        <end position="37"/>
    </location>
</feature>
<name>A5EV98_DICNV</name>
<accession>A5EV98</accession>
<protein>
    <submittedName>
        <fullName evidence="9">Conserved hypothetical membrane protein</fullName>
    </submittedName>
</protein>